<feature type="transmembrane region" description="Helical" evidence="8">
    <location>
        <begin position="251"/>
        <end position="270"/>
    </location>
</feature>
<feature type="transmembrane region" description="Helical" evidence="8">
    <location>
        <begin position="343"/>
        <end position="363"/>
    </location>
</feature>
<keyword evidence="3" id="KW-0813">Transport</keyword>
<dbReference type="Gene3D" id="1.20.1720.10">
    <property type="entry name" value="Multidrug resistance protein D"/>
    <property type="match status" value="1"/>
</dbReference>
<name>A0A1I0SGL2_9SPHI</name>
<feature type="transmembrane region" description="Helical" evidence="8">
    <location>
        <begin position="279"/>
        <end position="299"/>
    </location>
</feature>
<feature type="transmembrane region" description="Helical" evidence="8">
    <location>
        <begin position="369"/>
        <end position="389"/>
    </location>
</feature>
<dbReference type="OrthoDB" id="9800416at2"/>
<dbReference type="InterPro" id="IPR004812">
    <property type="entry name" value="Efflux_drug-R_Bcr/CmlA"/>
</dbReference>
<evidence type="ECO:0000256" key="2">
    <source>
        <dbReference type="ARBA" id="ARBA00006236"/>
    </source>
</evidence>
<dbReference type="PANTHER" id="PTHR23502">
    <property type="entry name" value="MAJOR FACILITATOR SUPERFAMILY"/>
    <property type="match status" value="1"/>
</dbReference>
<accession>A0A1I0SGL2</accession>
<dbReference type="EMBL" id="FOJM01000001">
    <property type="protein sequence ID" value="SFA38645.1"/>
    <property type="molecule type" value="Genomic_DNA"/>
</dbReference>
<keyword evidence="5 8" id="KW-0812">Transmembrane</keyword>
<dbReference type="PANTHER" id="PTHR23502:SF132">
    <property type="entry name" value="POLYAMINE TRANSPORTER 2-RELATED"/>
    <property type="match status" value="1"/>
</dbReference>
<dbReference type="InterPro" id="IPR011701">
    <property type="entry name" value="MFS"/>
</dbReference>
<evidence type="ECO:0000256" key="3">
    <source>
        <dbReference type="ARBA" id="ARBA00022448"/>
    </source>
</evidence>
<dbReference type="FunFam" id="1.20.1720.10:FF:000005">
    <property type="entry name" value="Bcr/CflA family efflux transporter"/>
    <property type="match status" value="1"/>
</dbReference>
<sequence>MAKKQHFLLILILGSLAALGPFSIDMYLPGFVDIAKDLKSTESTVALSLSSFFIGISAGQLLYGPLLDKFGRKKPLYFGLALYIFSSFLCLAVTDVNQLIVLRFVQAIGSCATAVASVAMVRDLFSVDESPKVFASLMLVIAVSPMLAPTAGGYLISALGWKYVFVFLGLMAIFMLLASVFKLPESYTPDPNYSLKPKPILTNFLTVLKEPQFYTYALISSITFSGLFAYVSSSPTVFMKIYEVSKTGYGWIFALLSVAFIGSSQVNSLILKWFTSKKIVTYALIAQCIVSLVFLIFALNNWLELYTTIGFIALFLACLGLINPNAAALSLAPFSKNAGSASALMGALQMGLGALASVMVSLFSEHSVVPMPLVMTAAAFIALGCLLIGRRFITSEVEASSDAATVSH</sequence>
<feature type="transmembrane region" description="Helical" evidence="8">
    <location>
        <begin position="133"/>
        <end position="157"/>
    </location>
</feature>
<feature type="transmembrane region" description="Helical" evidence="8">
    <location>
        <begin position="305"/>
        <end position="322"/>
    </location>
</feature>
<dbReference type="GO" id="GO:1990961">
    <property type="term" value="P:xenobiotic detoxification by transmembrane export across the plasma membrane"/>
    <property type="evidence" value="ECO:0007669"/>
    <property type="project" value="InterPro"/>
</dbReference>
<feature type="transmembrane region" description="Helical" evidence="8">
    <location>
        <begin position="44"/>
        <end position="63"/>
    </location>
</feature>
<comment type="similarity">
    <text evidence="2">Belongs to the major facilitator superfamily. Bcr/CmlA family.</text>
</comment>
<evidence type="ECO:0000256" key="7">
    <source>
        <dbReference type="ARBA" id="ARBA00023136"/>
    </source>
</evidence>
<dbReference type="PROSITE" id="PS50850">
    <property type="entry name" value="MFS"/>
    <property type="match status" value="1"/>
</dbReference>
<evidence type="ECO:0000256" key="1">
    <source>
        <dbReference type="ARBA" id="ARBA00004651"/>
    </source>
</evidence>
<feature type="transmembrane region" description="Helical" evidence="8">
    <location>
        <begin position="7"/>
        <end position="24"/>
    </location>
</feature>
<keyword evidence="4" id="KW-1003">Cell membrane</keyword>
<feature type="transmembrane region" description="Helical" evidence="8">
    <location>
        <begin position="213"/>
        <end position="231"/>
    </location>
</feature>
<feature type="transmembrane region" description="Helical" evidence="8">
    <location>
        <begin position="100"/>
        <end position="121"/>
    </location>
</feature>
<gene>
    <name evidence="10" type="ORF">SAMN04488511_101255</name>
</gene>
<evidence type="ECO:0000256" key="6">
    <source>
        <dbReference type="ARBA" id="ARBA00022989"/>
    </source>
</evidence>
<keyword evidence="11" id="KW-1185">Reference proteome</keyword>
<keyword evidence="7 8" id="KW-0472">Membrane</keyword>
<organism evidence="10 11">
    <name type="scientific">Pedobacter suwonensis</name>
    <dbReference type="NCBI Taxonomy" id="332999"/>
    <lineage>
        <taxon>Bacteria</taxon>
        <taxon>Pseudomonadati</taxon>
        <taxon>Bacteroidota</taxon>
        <taxon>Sphingobacteriia</taxon>
        <taxon>Sphingobacteriales</taxon>
        <taxon>Sphingobacteriaceae</taxon>
        <taxon>Pedobacter</taxon>
    </lineage>
</organism>
<evidence type="ECO:0000313" key="10">
    <source>
        <dbReference type="EMBL" id="SFA38645.1"/>
    </source>
</evidence>
<feature type="transmembrane region" description="Helical" evidence="8">
    <location>
        <begin position="75"/>
        <end position="94"/>
    </location>
</feature>
<keyword evidence="6 8" id="KW-1133">Transmembrane helix</keyword>
<dbReference type="Pfam" id="PF07690">
    <property type="entry name" value="MFS_1"/>
    <property type="match status" value="1"/>
</dbReference>
<dbReference type="InterPro" id="IPR020846">
    <property type="entry name" value="MFS_dom"/>
</dbReference>
<dbReference type="CDD" id="cd17320">
    <property type="entry name" value="MFS_MdfA_MDR_like"/>
    <property type="match status" value="1"/>
</dbReference>
<evidence type="ECO:0000259" key="9">
    <source>
        <dbReference type="PROSITE" id="PS50850"/>
    </source>
</evidence>
<dbReference type="NCBIfam" id="TIGR00710">
    <property type="entry name" value="efflux_Bcr_CflA"/>
    <property type="match status" value="1"/>
</dbReference>
<protein>
    <submittedName>
        <fullName evidence="10">MFS transporter, DHA1 family, bicyclomycin/chloramphenicol resistance protein</fullName>
    </submittedName>
</protein>
<proteinExistence type="inferred from homology"/>
<dbReference type="AlphaFoldDB" id="A0A1I0SGL2"/>
<evidence type="ECO:0000256" key="4">
    <source>
        <dbReference type="ARBA" id="ARBA00022475"/>
    </source>
</evidence>
<dbReference type="InterPro" id="IPR036259">
    <property type="entry name" value="MFS_trans_sf"/>
</dbReference>
<feature type="transmembrane region" description="Helical" evidence="8">
    <location>
        <begin position="163"/>
        <end position="181"/>
    </location>
</feature>
<dbReference type="GO" id="GO:0005886">
    <property type="term" value="C:plasma membrane"/>
    <property type="evidence" value="ECO:0007669"/>
    <property type="project" value="UniProtKB-SubCell"/>
</dbReference>
<dbReference type="RefSeq" id="WP_090979427.1">
    <property type="nucleotide sequence ID" value="NZ_FOJM01000001.1"/>
</dbReference>
<reference evidence="11" key="1">
    <citation type="submission" date="2016-10" db="EMBL/GenBank/DDBJ databases">
        <authorList>
            <person name="Varghese N."/>
            <person name="Submissions S."/>
        </authorList>
    </citation>
    <scope>NUCLEOTIDE SEQUENCE [LARGE SCALE GENOMIC DNA]</scope>
    <source>
        <strain evidence="11">DSM 18130</strain>
    </source>
</reference>
<dbReference type="SUPFAM" id="SSF103473">
    <property type="entry name" value="MFS general substrate transporter"/>
    <property type="match status" value="1"/>
</dbReference>
<comment type="subcellular location">
    <subcellularLocation>
        <location evidence="1">Cell membrane</location>
        <topology evidence="1">Multi-pass membrane protein</topology>
    </subcellularLocation>
</comment>
<evidence type="ECO:0000256" key="5">
    <source>
        <dbReference type="ARBA" id="ARBA00022692"/>
    </source>
</evidence>
<evidence type="ECO:0000256" key="8">
    <source>
        <dbReference type="SAM" id="Phobius"/>
    </source>
</evidence>
<dbReference type="STRING" id="332999.SAMN04488511_101255"/>
<feature type="domain" description="Major facilitator superfamily (MFS) profile" evidence="9">
    <location>
        <begin position="9"/>
        <end position="396"/>
    </location>
</feature>
<dbReference type="Proteomes" id="UP000198836">
    <property type="component" value="Unassembled WGS sequence"/>
</dbReference>
<evidence type="ECO:0000313" key="11">
    <source>
        <dbReference type="Proteomes" id="UP000198836"/>
    </source>
</evidence>
<dbReference type="GO" id="GO:0042910">
    <property type="term" value="F:xenobiotic transmembrane transporter activity"/>
    <property type="evidence" value="ECO:0007669"/>
    <property type="project" value="InterPro"/>
</dbReference>